<dbReference type="Proteomes" id="UP000321726">
    <property type="component" value="Unassembled WGS sequence"/>
</dbReference>
<dbReference type="InterPro" id="IPR009057">
    <property type="entry name" value="Homeodomain-like_sf"/>
</dbReference>
<keyword evidence="6" id="KW-0413">Isomerase</keyword>
<dbReference type="GO" id="GO:0016853">
    <property type="term" value="F:isomerase activity"/>
    <property type="evidence" value="ECO:0007669"/>
    <property type="project" value="UniProtKB-KW"/>
</dbReference>
<evidence type="ECO:0000259" key="4">
    <source>
        <dbReference type="PROSITE" id="PS51071"/>
    </source>
</evidence>
<dbReference type="OrthoDB" id="3574600at2"/>
<organism evidence="7 8">
    <name type="scientific">Halomonas cupida</name>
    <dbReference type="NCBI Taxonomy" id="44933"/>
    <lineage>
        <taxon>Bacteria</taxon>
        <taxon>Pseudomonadati</taxon>
        <taxon>Pseudomonadota</taxon>
        <taxon>Gammaproteobacteria</taxon>
        <taxon>Oceanospirillales</taxon>
        <taxon>Halomonadaceae</taxon>
        <taxon>Halomonas</taxon>
    </lineage>
</organism>
<dbReference type="InterPro" id="IPR035472">
    <property type="entry name" value="RpiR-like_SIS"/>
</dbReference>
<dbReference type="InterPro" id="IPR000281">
    <property type="entry name" value="HTH_RpiR"/>
</dbReference>
<dbReference type="GO" id="GO:0097367">
    <property type="term" value="F:carbohydrate derivative binding"/>
    <property type="evidence" value="ECO:0007669"/>
    <property type="project" value="InterPro"/>
</dbReference>
<dbReference type="GO" id="GO:0003700">
    <property type="term" value="F:DNA-binding transcription factor activity"/>
    <property type="evidence" value="ECO:0007669"/>
    <property type="project" value="InterPro"/>
</dbReference>
<evidence type="ECO:0000259" key="5">
    <source>
        <dbReference type="PROSITE" id="PS51464"/>
    </source>
</evidence>
<dbReference type="AlphaFoldDB" id="A0A1M7LAR7"/>
<gene>
    <name evidence="6" type="ORF">HCU01_31330</name>
    <name evidence="7" type="ORF">SAMN05660971_03759</name>
</gene>
<dbReference type="PANTHER" id="PTHR30514">
    <property type="entry name" value="GLUCOKINASE"/>
    <property type="match status" value="1"/>
</dbReference>
<evidence type="ECO:0000313" key="6">
    <source>
        <dbReference type="EMBL" id="GEN25184.1"/>
    </source>
</evidence>
<evidence type="ECO:0000313" key="7">
    <source>
        <dbReference type="EMBL" id="SHM74680.1"/>
    </source>
</evidence>
<dbReference type="InterPro" id="IPR047640">
    <property type="entry name" value="RpiR-like"/>
</dbReference>
<dbReference type="Gene3D" id="1.10.10.10">
    <property type="entry name" value="Winged helix-like DNA-binding domain superfamily/Winged helix DNA-binding domain"/>
    <property type="match status" value="1"/>
</dbReference>
<accession>A0A1M7LAR7</accession>
<keyword evidence="3" id="KW-0804">Transcription</keyword>
<feature type="domain" description="SIS" evidence="5">
    <location>
        <begin position="145"/>
        <end position="282"/>
    </location>
</feature>
<evidence type="ECO:0000313" key="9">
    <source>
        <dbReference type="Proteomes" id="UP000321726"/>
    </source>
</evidence>
<dbReference type="Pfam" id="PF01380">
    <property type="entry name" value="SIS"/>
    <property type="match status" value="1"/>
</dbReference>
<reference evidence="7 8" key="1">
    <citation type="submission" date="2016-11" db="EMBL/GenBank/DDBJ databases">
        <authorList>
            <person name="Jaros S."/>
            <person name="Januszkiewicz K."/>
            <person name="Wedrychowicz H."/>
        </authorList>
    </citation>
    <scope>NUCLEOTIDE SEQUENCE [LARGE SCALE GENOMIC DNA]</scope>
    <source>
        <strain evidence="7 8">DSM 4740</strain>
    </source>
</reference>
<proteinExistence type="predicted"/>
<feature type="domain" description="HTH rpiR-type" evidence="4">
    <location>
        <begin position="18"/>
        <end position="94"/>
    </location>
</feature>
<protein>
    <submittedName>
        <fullName evidence="6">Sugar isomerase</fullName>
    </submittedName>
    <submittedName>
        <fullName evidence="7">Transcriptional regulator, RpiR family</fullName>
    </submittedName>
</protein>
<keyword evidence="2" id="KW-0238">DNA-binding</keyword>
<dbReference type="InterPro" id="IPR001347">
    <property type="entry name" value="SIS_dom"/>
</dbReference>
<dbReference type="SUPFAM" id="SSF46689">
    <property type="entry name" value="Homeodomain-like"/>
    <property type="match status" value="1"/>
</dbReference>
<dbReference type="InterPro" id="IPR046348">
    <property type="entry name" value="SIS_dom_sf"/>
</dbReference>
<dbReference type="InterPro" id="IPR036388">
    <property type="entry name" value="WH-like_DNA-bd_sf"/>
</dbReference>
<dbReference type="Proteomes" id="UP000184123">
    <property type="component" value="Unassembled WGS sequence"/>
</dbReference>
<dbReference type="GO" id="GO:1901135">
    <property type="term" value="P:carbohydrate derivative metabolic process"/>
    <property type="evidence" value="ECO:0007669"/>
    <property type="project" value="InterPro"/>
</dbReference>
<sequence>MPAEHDSVATSLEALRQQLVAIQQGDGEIRLGKRSQRVLAALLENPRQSAVTSISELAERLTVNASTLTRLAQRLGYQGFSQLQAVFRRELTEGGQHFYSDLAARLATDRQQGEGLARLARLGRQESTNFAELLERLDDGDYDAAVEALVTARRVRVHGQRQFASLAQFVAYGLGMLRADVAELDASRHGAADALAQLDPGDVLLVASCFPYTTSVLKTAEVAARHGIRVIALSDGTSSPLARNAELAFHVPNDSLFFSNSMCAFMLLAQGLLSEVADRLGDQGVAALKQRETLIQELGASL</sequence>
<dbReference type="RefSeq" id="WP_073436750.1">
    <property type="nucleotide sequence ID" value="NZ_BJXU01000128.1"/>
</dbReference>
<keyword evidence="9" id="KW-1185">Reference proteome</keyword>
<name>A0A1M7LAR7_9GAMM</name>
<reference evidence="6 9" key="2">
    <citation type="submission" date="2019-07" db="EMBL/GenBank/DDBJ databases">
        <title>Whole genome shotgun sequence of Halomonas cupida NBRC 102219.</title>
        <authorList>
            <person name="Hosoyama A."/>
            <person name="Uohara A."/>
            <person name="Ohji S."/>
            <person name="Ichikawa N."/>
        </authorList>
    </citation>
    <scope>NUCLEOTIDE SEQUENCE [LARGE SCALE GENOMIC DNA]</scope>
    <source>
        <strain evidence="6 9">NBRC 102219</strain>
    </source>
</reference>
<dbReference type="STRING" id="44933.SAMN05660971_03759"/>
<dbReference type="Gene3D" id="3.40.50.10490">
    <property type="entry name" value="Glucose-6-phosphate isomerase like protein, domain 1"/>
    <property type="match status" value="1"/>
</dbReference>
<keyword evidence="1" id="KW-0805">Transcription regulation</keyword>
<evidence type="ECO:0000256" key="2">
    <source>
        <dbReference type="ARBA" id="ARBA00023125"/>
    </source>
</evidence>
<evidence type="ECO:0000256" key="3">
    <source>
        <dbReference type="ARBA" id="ARBA00023163"/>
    </source>
</evidence>
<dbReference type="PROSITE" id="PS51071">
    <property type="entry name" value="HTH_RPIR"/>
    <property type="match status" value="1"/>
</dbReference>
<evidence type="ECO:0000313" key="8">
    <source>
        <dbReference type="Proteomes" id="UP000184123"/>
    </source>
</evidence>
<evidence type="ECO:0000256" key="1">
    <source>
        <dbReference type="ARBA" id="ARBA00023015"/>
    </source>
</evidence>
<dbReference type="CDD" id="cd05013">
    <property type="entry name" value="SIS_RpiR"/>
    <property type="match status" value="1"/>
</dbReference>
<dbReference type="GO" id="GO:0003677">
    <property type="term" value="F:DNA binding"/>
    <property type="evidence" value="ECO:0007669"/>
    <property type="project" value="UniProtKB-KW"/>
</dbReference>
<dbReference type="PROSITE" id="PS51464">
    <property type="entry name" value="SIS"/>
    <property type="match status" value="1"/>
</dbReference>
<dbReference type="EMBL" id="BJXU01000128">
    <property type="protein sequence ID" value="GEN25184.1"/>
    <property type="molecule type" value="Genomic_DNA"/>
</dbReference>
<dbReference type="PANTHER" id="PTHR30514:SF18">
    <property type="entry name" value="RPIR-FAMILY TRANSCRIPTIONAL REGULATOR"/>
    <property type="match status" value="1"/>
</dbReference>
<dbReference type="SUPFAM" id="SSF53697">
    <property type="entry name" value="SIS domain"/>
    <property type="match status" value="1"/>
</dbReference>
<dbReference type="EMBL" id="FRCA01000012">
    <property type="protein sequence ID" value="SHM74680.1"/>
    <property type="molecule type" value="Genomic_DNA"/>
</dbReference>
<dbReference type="Pfam" id="PF01418">
    <property type="entry name" value="HTH_6"/>
    <property type="match status" value="1"/>
</dbReference>